<dbReference type="Pfam" id="PF08334">
    <property type="entry name" value="T2SSG"/>
    <property type="match status" value="1"/>
</dbReference>
<dbReference type="PANTHER" id="PTHR30093:SF45">
    <property type="entry name" value="TYPE II SECRETION SYSTEM CORE PROTEIN G"/>
    <property type="match status" value="1"/>
</dbReference>
<dbReference type="PANTHER" id="PTHR30093">
    <property type="entry name" value="GENERAL SECRETION PATHWAY PROTEIN G"/>
    <property type="match status" value="1"/>
</dbReference>
<dbReference type="InterPro" id="IPR013545">
    <property type="entry name" value="T2SS_protein-GspG_C"/>
</dbReference>
<evidence type="ECO:0000313" key="12">
    <source>
        <dbReference type="EMBL" id="MBB6166372.1"/>
    </source>
</evidence>
<dbReference type="Pfam" id="PF07963">
    <property type="entry name" value="N_methyl"/>
    <property type="match status" value="1"/>
</dbReference>
<feature type="transmembrane region" description="Helical" evidence="10">
    <location>
        <begin position="20"/>
        <end position="40"/>
    </location>
</feature>
<protein>
    <recommendedName>
        <fullName evidence="3">Type II secretion system core protein G</fullName>
    </recommendedName>
</protein>
<evidence type="ECO:0000256" key="3">
    <source>
        <dbReference type="ARBA" id="ARBA00020042"/>
    </source>
</evidence>
<dbReference type="NCBIfam" id="TIGR01710">
    <property type="entry name" value="typeII_sec_gspG"/>
    <property type="match status" value="1"/>
</dbReference>
<dbReference type="GO" id="GO:0015627">
    <property type="term" value="C:type II protein secretion system complex"/>
    <property type="evidence" value="ECO:0007669"/>
    <property type="project" value="InterPro"/>
</dbReference>
<dbReference type="EMBL" id="JACHEG010000021">
    <property type="protein sequence ID" value="MBB6166372.1"/>
    <property type="molecule type" value="Genomic_DNA"/>
</dbReference>
<dbReference type="RefSeq" id="WP_183998341.1">
    <property type="nucleotide sequence ID" value="NZ_BMHW01000025.1"/>
</dbReference>
<dbReference type="NCBIfam" id="TIGR02532">
    <property type="entry name" value="IV_pilin_GFxxxE"/>
    <property type="match status" value="1"/>
</dbReference>
<keyword evidence="7 10" id="KW-0812">Transmembrane</keyword>
<dbReference type="GO" id="GO:0015628">
    <property type="term" value="P:protein secretion by the type II secretion system"/>
    <property type="evidence" value="ECO:0007669"/>
    <property type="project" value="InterPro"/>
</dbReference>
<evidence type="ECO:0000259" key="11">
    <source>
        <dbReference type="Pfam" id="PF08334"/>
    </source>
</evidence>
<keyword evidence="13" id="KW-1185">Reference proteome</keyword>
<dbReference type="AlphaFoldDB" id="A0A7W9YDE6"/>
<dbReference type="PRINTS" id="PR00813">
    <property type="entry name" value="BCTERIALGSPG"/>
</dbReference>
<dbReference type="Proteomes" id="UP000547879">
    <property type="component" value="Unassembled WGS sequence"/>
</dbReference>
<keyword evidence="6" id="KW-0997">Cell inner membrane</keyword>
<accession>A0A7W9YDE6</accession>
<evidence type="ECO:0000256" key="4">
    <source>
        <dbReference type="ARBA" id="ARBA00022475"/>
    </source>
</evidence>
<comment type="caution">
    <text evidence="12">The sequence shown here is derived from an EMBL/GenBank/DDBJ whole genome shotgun (WGS) entry which is preliminary data.</text>
</comment>
<comment type="similarity">
    <text evidence="2">Belongs to the GSP G family.</text>
</comment>
<sequence length="150" mass="15863">MQSNPQTISGPYRSVGSNEGFSLVELLVVLAIIGLIAAIATPQVLGYLDRAKVDTATAQINNFGNALEFYYLDAGTYPTSDQGLAALVKNPDNTANWNGPYIKDSGAMLDPWGTPYQYKSPGQSKAFEIISLGKDKKPGGSGSSADIVSK</sequence>
<evidence type="ECO:0000256" key="5">
    <source>
        <dbReference type="ARBA" id="ARBA00022481"/>
    </source>
</evidence>
<dbReference type="SUPFAM" id="SSF54523">
    <property type="entry name" value="Pili subunits"/>
    <property type="match status" value="1"/>
</dbReference>
<dbReference type="InterPro" id="IPR000983">
    <property type="entry name" value="Bac_GSPG_pilin"/>
</dbReference>
<comment type="subcellular location">
    <subcellularLocation>
        <location evidence="1">Cell inner membrane</location>
        <topology evidence="1">Single-pass membrane protein</topology>
    </subcellularLocation>
</comment>
<dbReference type="Gene3D" id="3.30.700.10">
    <property type="entry name" value="Glycoprotein, Type 4 Pilin"/>
    <property type="match status" value="1"/>
</dbReference>
<dbReference type="InterPro" id="IPR012902">
    <property type="entry name" value="N_methyl_site"/>
</dbReference>
<evidence type="ECO:0000256" key="9">
    <source>
        <dbReference type="ARBA" id="ARBA00023136"/>
    </source>
</evidence>
<dbReference type="InterPro" id="IPR010054">
    <property type="entry name" value="Type2_sec_GspG"/>
</dbReference>
<organism evidence="12 13">
    <name type="scientific">Rhizobium wenxiniae</name>
    <dbReference type="NCBI Taxonomy" id="1737357"/>
    <lineage>
        <taxon>Bacteria</taxon>
        <taxon>Pseudomonadati</taxon>
        <taxon>Pseudomonadota</taxon>
        <taxon>Alphaproteobacteria</taxon>
        <taxon>Hyphomicrobiales</taxon>
        <taxon>Rhizobiaceae</taxon>
        <taxon>Rhizobium/Agrobacterium group</taxon>
        <taxon>Rhizobium</taxon>
    </lineage>
</organism>
<gene>
    <name evidence="12" type="ORF">HNQ72_006224</name>
</gene>
<evidence type="ECO:0000256" key="1">
    <source>
        <dbReference type="ARBA" id="ARBA00004377"/>
    </source>
</evidence>
<name>A0A7W9YDE6_9HYPH</name>
<reference evidence="12 13" key="1">
    <citation type="submission" date="2020-08" db="EMBL/GenBank/DDBJ databases">
        <title>Genomic Encyclopedia of Type Strains, Phase IV (KMG-IV): sequencing the most valuable type-strain genomes for metagenomic binning, comparative biology and taxonomic classification.</title>
        <authorList>
            <person name="Goeker M."/>
        </authorList>
    </citation>
    <scope>NUCLEOTIDE SEQUENCE [LARGE SCALE GENOMIC DNA]</scope>
    <source>
        <strain evidence="12 13">DSM 100734</strain>
    </source>
</reference>
<keyword evidence="8 10" id="KW-1133">Transmembrane helix</keyword>
<dbReference type="GO" id="GO:0005886">
    <property type="term" value="C:plasma membrane"/>
    <property type="evidence" value="ECO:0007669"/>
    <property type="project" value="UniProtKB-SubCell"/>
</dbReference>
<keyword evidence="4" id="KW-1003">Cell membrane</keyword>
<proteinExistence type="inferred from homology"/>
<evidence type="ECO:0000256" key="10">
    <source>
        <dbReference type="SAM" id="Phobius"/>
    </source>
</evidence>
<keyword evidence="9 10" id="KW-0472">Membrane</keyword>
<evidence type="ECO:0000256" key="6">
    <source>
        <dbReference type="ARBA" id="ARBA00022519"/>
    </source>
</evidence>
<feature type="domain" description="Type II secretion system protein GspG C-terminal" evidence="11">
    <location>
        <begin position="43"/>
        <end position="149"/>
    </location>
</feature>
<keyword evidence="5" id="KW-0488">Methylation</keyword>
<evidence type="ECO:0000313" key="13">
    <source>
        <dbReference type="Proteomes" id="UP000547879"/>
    </source>
</evidence>
<dbReference type="PROSITE" id="PS00409">
    <property type="entry name" value="PROKAR_NTER_METHYL"/>
    <property type="match status" value="1"/>
</dbReference>
<evidence type="ECO:0000256" key="2">
    <source>
        <dbReference type="ARBA" id="ARBA00009984"/>
    </source>
</evidence>
<dbReference type="InterPro" id="IPR045584">
    <property type="entry name" value="Pilin-like"/>
</dbReference>
<evidence type="ECO:0000256" key="7">
    <source>
        <dbReference type="ARBA" id="ARBA00022692"/>
    </source>
</evidence>
<evidence type="ECO:0000256" key="8">
    <source>
        <dbReference type="ARBA" id="ARBA00022989"/>
    </source>
</evidence>